<dbReference type="InterPro" id="IPR008334">
    <property type="entry name" value="5'-Nucleotdase_C"/>
</dbReference>
<name>A0A0D2MV74_9CHLO</name>
<dbReference type="AlphaFoldDB" id="A0A0D2MV74"/>
<evidence type="ECO:0000313" key="6">
    <source>
        <dbReference type="EMBL" id="KIY98255.1"/>
    </source>
</evidence>
<dbReference type="InterPro" id="IPR029052">
    <property type="entry name" value="Metallo-depent_PP-like"/>
</dbReference>
<dbReference type="InterPro" id="IPR006179">
    <property type="entry name" value="5_nucleotidase/apyrase"/>
</dbReference>
<evidence type="ECO:0000256" key="1">
    <source>
        <dbReference type="ARBA" id="ARBA00006654"/>
    </source>
</evidence>
<dbReference type="InterPro" id="IPR037401">
    <property type="entry name" value="SnoaL-like"/>
</dbReference>
<protein>
    <recommendedName>
        <fullName evidence="8">SnoaL-like domain-containing protein</fullName>
    </recommendedName>
</protein>
<feature type="domain" description="5'-Nucleotidase C-terminal" evidence="4">
    <location>
        <begin position="222"/>
        <end position="292"/>
    </location>
</feature>
<dbReference type="STRING" id="145388.A0A0D2MV74"/>
<evidence type="ECO:0000259" key="5">
    <source>
        <dbReference type="Pfam" id="PF12680"/>
    </source>
</evidence>
<evidence type="ECO:0000256" key="2">
    <source>
        <dbReference type="RuleBase" id="RU362119"/>
    </source>
</evidence>
<dbReference type="GeneID" id="25742582"/>
<dbReference type="SUPFAM" id="SSF56300">
    <property type="entry name" value="Metallo-dependent phosphatases"/>
    <property type="match status" value="1"/>
</dbReference>
<dbReference type="SUPFAM" id="SSF55816">
    <property type="entry name" value="5'-nucleotidase (syn. UDP-sugar hydrolase), C-terminal domain"/>
    <property type="match status" value="1"/>
</dbReference>
<dbReference type="EMBL" id="KK102252">
    <property type="protein sequence ID" value="KIY98255.1"/>
    <property type="molecule type" value="Genomic_DNA"/>
</dbReference>
<dbReference type="Gene3D" id="3.90.780.10">
    <property type="entry name" value="5'-Nucleotidase, C-terminal domain"/>
    <property type="match status" value="1"/>
</dbReference>
<dbReference type="OrthoDB" id="201750at2759"/>
<dbReference type="GO" id="GO:0000166">
    <property type="term" value="F:nucleotide binding"/>
    <property type="evidence" value="ECO:0007669"/>
    <property type="project" value="UniProtKB-KW"/>
</dbReference>
<feature type="domain" description="SnoaL-like" evidence="5">
    <location>
        <begin position="378"/>
        <end position="481"/>
    </location>
</feature>
<dbReference type="Pfam" id="PF02872">
    <property type="entry name" value="5_nucleotid_C"/>
    <property type="match status" value="1"/>
</dbReference>
<dbReference type="Gene3D" id="3.60.21.10">
    <property type="match status" value="1"/>
</dbReference>
<comment type="similarity">
    <text evidence="1 2">Belongs to the 5'-nucleotidase family.</text>
</comment>
<dbReference type="CDD" id="cd00531">
    <property type="entry name" value="NTF2_like"/>
    <property type="match status" value="1"/>
</dbReference>
<dbReference type="PANTHER" id="PTHR33698:SF3">
    <property type="entry name" value="OS09G0266000 PROTEIN"/>
    <property type="match status" value="1"/>
</dbReference>
<evidence type="ECO:0000256" key="3">
    <source>
        <dbReference type="SAM" id="MobiDB-lite"/>
    </source>
</evidence>
<evidence type="ECO:0000313" key="7">
    <source>
        <dbReference type="Proteomes" id="UP000054498"/>
    </source>
</evidence>
<keyword evidence="7" id="KW-1185">Reference proteome</keyword>
<dbReference type="GO" id="GO:0016787">
    <property type="term" value="F:hydrolase activity"/>
    <property type="evidence" value="ECO:0007669"/>
    <property type="project" value="UniProtKB-KW"/>
</dbReference>
<gene>
    <name evidence="6" type="ORF">MNEG_9707</name>
</gene>
<evidence type="ECO:0008006" key="8">
    <source>
        <dbReference type="Google" id="ProtNLM"/>
    </source>
</evidence>
<dbReference type="RefSeq" id="XP_013897275.1">
    <property type="nucleotide sequence ID" value="XM_014041821.1"/>
</dbReference>
<dbReference type="Gene3D" id="3.10.450.50">
    <property type="match status" value="1"/>
</dbReference>
<feature type="region of interest" description="Disordered" evidence="3">
    <location>
        <begin position="347"/>
        <end position="366"/>
    </location>
</feature>
<feature type="compositionally biased region" description="Basic and acidic residues" evidence="3">
    <location>
        <begin position="590"/>
        <end position="612"/>
    </location>
</feature>
<dbReference type="Proteomes" id="UP000054498">
    <property type="component" value="Unassembled WGS sequence"/>
</dbReference>
<dbReference type="PRINTS" id="PR01607">
    <property type="entry name" value="APYRASEFAMLY"/>
</dbReference>
<keyword evidence="2" id="KW-0378">Hydrolase</keyword>
<dbReference type="SUPFAM" id="SSF54427">
    <property type="entry name" value="NTF2-like"/>
    <property type="match status" value="1"/>
</dbReference>
<keyword evidence="2" id="KW-0547">Nucleotide-binding</keyword>
<dbReference type="Pfam" id="PF12680">
    <property type="entry name" value="SnoaL_2"/>
    <property type="match status" value="1"/>
</dbReference>
<accession>A0A0D2MV74</accession>
<dbReference type="KEGG" id="mng:MNEG_9707"/>
<organism evidence="6 7">
    <name type="scientific">Monoraphidium neglectum</name>
    <dbReference type="NCBI Taxonomy" id="145388"/>
    <lineage>
        <taxon>Eukaryota</taxon>
        <taxon>Viridiplantae</taxon>
        <taxon>Chlorophyta</taxon>
        <taxon>core chlorophytes</taxon>
        <taxon>Chlorophyceae</taxon>
        <taxon>CS clade</taxon>
        <taxon>Sphaeropleales</taxon>
        <taxon>Selenastraceae</taxon>
        <taxon>Monoraphidium</taxon>
    </lineage>
</organism>
<dbReference type="InterPro" id="IPR036907">
    <property type="entry name" value="5'-Nucleotdase_C_sf"/>
</dbReference>
<evidence type="ECO:0000259" key="4">
    <source>
        <dbReference type="Pfam" id="PF02872"/>
    </source>
</evidence>
<feature type="region of interest" description="Disordered" evidence="3">
    <location>
        <begin position="589"/>
        <end position="612"/>
    </location>
</feature>
<proteinExistence type="inferred from homology"/>
<reference evidence="6 7" key="1">
    <citation type="journal article" date="2013" name="BMC Genomics">
        <title>Reconstruction of the lipid metabolism for the microalga Monoraphidium neglectum from its genome sequence reveals characteristics suitable for biofuel production.</title>
        <authorList>
            <person name="Bogen C."/>
            <person name="Al-Dilaimi A."/>
            <person name="Albersmeier A."/>
            <person name="Wichmann J."/>
            <person name="Grundmann M."/>
            <person name="Rupp O."/>
            <person name="Lauersen K.J."/>
            <person name="Blifernez-Klassen O."/>
            <person name="Kalinowski J."/>
            <person name="Goesmann A."/>
            <person name="Mussgnug J.H."/>
            <person name="Kruse O."/>
        </authorList>
    </citation>
    <scope>NUCLEOTIDE SEQUENCE [LARGE SCALE GENOMIC DNA]</scope>
    <source>
        <strain evidence="6 7">SAG 48.87</strain>
    </source>
</reference>
<dbReference type="GO" id="GO:0009166">
    <property type="term" value="P:nucleotide catabolic process"/>
    <property type="evidence" value="ECO:0007669"/>
    <property type="project" value="InterPro"/>
</dbReference>
<dbReference type="InterPro" id="IPR032710">
    <property type="entry name" value="NTF2-like_dom_sf"/>
</dbReference>
<sequence length="612" mass="65935">MLGACNVNTNAQPELRGLIKKWAVFKPGAFKVGVLGWLTPDTKYLQLNSGNVTFGDVIPSVRRCVADLKRAHTDLDLIIGMSHTGYSYDLQTAKAVPELDLILGAADCVSKGACDASAGLFPTIVKTKVCSNATTPGRARCTPKEVPVVQAYYASKYLGSLKIDMVTKKLVAAAPVLLGGLNSSHPVAEDPSILHKIRGLAGPVKALEGKVAGRVALRLVAGNTARQQETNFGDYMASLLVRRAKALPGFEGRFGPVDVGLFTGGGFRTDIEAGNVTYGQVLTAMPYGNLLAIKVVAMTDKVIYNLASNSYVLSGGDDYTMFTERPFLFPSGDTMDALMTSDLAAAMPKPSPPAAAQQQQAAQSSAESAAVPQASAVVRRFYEAYNTRDLDVIQSLIADDISYHDLVYEEPHEGREGVMAWLEKVRKYAPDDLKFVIEDITEGDPFRAGVQWHVECGDGVFFPFSRGCSFIRVNERGQIVSVRDVVEPSIKPGDSTLQLLGSLTPLIRSLGPAANPANLKPALNAAALWGLYAAYLGIVMFSTLPPGPPAYATPQPVLLEAFDESVNIFWINEVLRNLNLSPIPVAPHHPVSEVRGHPADRRPRERRSSSRL</sequence>
<dbReference type="PANTHER" id="PTHR33698">
    <property type="entry name" value="NUCLEAR TRANSPORT FACTOR 2 (NTF2)-LIKE PROTEIN"/>
    <property type="match status" value="1"/>
</dbReference>